<evidence type="ECO:0000313" key="6">
    <source>
        <dbReference type="Proteomes" id="UP000569329"/>
    </source>
</evidence>
<organism evidence="5 6">
    <name type="scientific">Halosaccharopolyspora lacisalsi</name>
    <dbReference type="NCBI Taxonomy" id="1000566"/>
    <lineage>
        <taxon>Bacteria</taxon>
        <taxon>Bacillati</taxon>
        <taxon>Actinomycetota</taxon>
        <taxon>Actinomycetes</taxon>
        <taxon>Pseudonocardiales</taxon>
        <taxon>Pseudonocardiaceae</taxon>
        <taxon>Halosaccharopolyspora</taxon>
    </lineage>
</organism>
<dbReference type="EMBL" id="JACGWZ010000007">
    <property type="protein sequence ID" value="MBA8827242.1"/>
    <property type="molecule type" value="Genomic_DNA"/>
</dbReference>
<dbReference type="PROSITE" id="PS00622">
    <property type="entry name" value="HTH_LUXR_1"/>
    <property type="match status" value="1"/>
</dbReference>
<dbReference type="PANTHER" id="PTHR44688:SF16">
    <property type="entry name" value="DNA-BINDING TRANSCRIPTIONAL ACTIVATOR DEVR_DOSR"/>
    <property type="match status" value="1"/>
</dbReference>
<comment type="caution">
    <text evidence="5">The sequence shown here is derived from an EMBL/GenBank/DDBJ whole genome shotgun (WGS) entry which is preliminary data.</text>
</comment>
<protein>
    <submittedName>
        <fullName evidence="5">DNA-binding NarL/FixJ family response regulator</fullName>
    </submittedName>
</protein>
<dbReference type="Gene3D" id="1.10.10.10">
    <property type="entry name" value="Winged helix-like DNA-binding domain superfamily/Winged helix DNA-binding domain"/>
    <property type="match status" value="1"/>
</dbReference>
<evidence type="ECO:0000256" key="1">
    <source>
        <dbReference type="ARBA" id="ARBA00023015"/>
    </source>
</evidence>
<dbReference type="PANTHER" id="PTHR44688">
    <property type="entry name" value="DNA-BINDING TRANSCRIPTIONAL ACTIVATOR DEVR_DOSR"/>
    <property type="match status" value="1"/>
</dbReference>
<keyword evidence="2 5" id="KW-0238">DNA-binding</keyword>
<dbReference type="Pfam" id="PF00196">
    <property type="entry name" value="GerE"/>
    <property type="match status" value="1"/>
</dbReference>
<dbReference type="GO" id="GO:0006355">
    <property type="term" value="P:regulation of DNA-templated transcription"/>
    <property type="evidence" value="ECO:0007669"/>
    <property type="project" value="InterPro"/>
</dbReference>
<dbReference type="GO" id="GO:0003677">
    <property type="term" value="F:DNA binding"/>
    <property type="evidence" value="ECO:0007669"/>
    <property type="project" value="UniProtKB-KW"/>
</dbReference>
<dbReference type="AlphaFoldDB" id="A0A839DZ57"/>
<proteinExistence type="predicted"/>
<dbReference type="PRINTS" id="PR00038">
    <property type="entry name" value="HTHLUXR"/>
</dbReference>
<dbReference type="Proteomes" id="UP000569329">
    <property type="component" value="Unassembled WGS sequence"/>
</dbReference>
<feature type="domain" description="HTH luxR-type" evidence="4">
    <location>
        <begin position="1"/>
        <end position="59"/>
    </location>
</feature>
<keyword evidence="1" id="KW-0805">Transcription regulation</keyword>
<evidence type="ECO:0000313" key="5">
    <source>
        <dbReference type="EMBL" id="MBA8827242.1"/>
    </source>
</evidence>
<dbReference type="PROSITE" id="PS50043">
    <property type="entry name" value="HTH_LUXR_2"/>
    <property type="match status" value="1"/>
</dbReference>
<keyword evidence="3" id="KW-0804">Transcription</keyword>
<dbReference type="InterPro" id="IPR000792">
    <property type="entry name" value="Tscrpt_reg_LuxR_C"/>
</dbReference>
<sequence length="65" mass="7536">MTDREREILVEIARGAANTEIAERLFLSEGTVKTHVDRILSKLGMRDRVQDVIFAYEHRLVRPGR</sequence>
<dbReference type="InterPro" id="IPR036388">
    <property type="entry name" value="WH-like_DNA-bd_sf"/>
</dbReference>
<evidence type="ECO:0000256" key="2">
    <source>
        <dbReference type="ARBA" id="ARBA00023125"/>
    </source>
</evidence>
<evidence type="ECO:0000256" key="3">
    <source>
        <dbReference type="ARBA" id="ARBA00023163"/>
    </source>
</evidence>
<dbReference type="InterPro" id="IPR016032">
    <property type="entry name" value="Sig_transdc_resp-reg_C-effctor"/>
</dbReference>
<evidence type="ECO:0000259" key="4">
    <source>
        <dbReference type="PROSITE" id="PS50043"/>
    </source>
</evidence>
<reference evidence="5 6" key="1">
    <citation type="submission" date="2020-07" db="EMBL/GenBank/DDBJ databases">
        <title>Sequencing the genomes of 1000 actinobacteria strains.</title>
        <authorList>
            <person name="Klenk H.-P."/>
        </authorList>
    </citation>
    <scope>NUCLEOTIDE SEQUENCE [LARGE SCALE GENOMIC DNA]</scope>
    <source>
        <strain evidence="5 6">DSM 45975</strain>
    </source>
</reference>
<dbReference type="CDD" id="cd06170">
    <property type="entry name" value="LuxR_C_like"/>
    <property type="match status" value="1"/>
</dbReference>
<accession>A0A839DZ57</accession>
<dbReference type="SUPFAM" id="SSF46894">
    <property type="entry name" value="C-terminal effector domain of the bipartite response regulators"/>
    <property type="match status" value="1"/>
</dbReference>
<gene>
    <name evidence="5" type="ORF">FHX42_004626</name>
</gene>
<keyword evidence="6" id="KW-1185">Reference proteome</keyword>
<dbReference type="SMART" id="SM00421">
    <property type="entry name" value="HTH_LUXR"/>
    <property type="match status" value="1"/>
</dbReference>
<name>A0A839DZ57_9PSEU</name>